<feature type="transmembrane region" description="Helical" evidence="8">
    <location>
        <begin position="173"/>
        <end position="192"/>
    </location>
</feature>
<evidence type="ECO:0000256" key="3">
    <source>
        <dbReference type="ARBA" id="ARBA00022448"/>
    </source>
</evidence>
<dbReference type="PANTHER" id="PTHR42929:SF1">
    <property type="entry name" value="INNER MEMBRANE ABC TRANSPORTER PERMEASE PROTEIN YDCU-RELATED"/>
    <property type="match status" value="1"/>
</dbReference>
<keyword evidence="4" id="KW-1003">Cell membrane</keyword>
<dbReference type="CDD" id="cd06261">
    <property type="entry name" value="TM_PBP2"/>
    <property type="match status" value="1"/>
</dbReference>
<evidence type="ECO:0000256" key="1">
    <source>
        <dbReference type="ARBA" id="ARBA00004651"/>
    </source>
</evidence>
<keyword evidence="3 8" id="KW-0813">Transport</keyword>
<name>A0A1Y2LAT2_9PROT</name>
<reference evidence="10 11" key="1">
    <citation type="submission" date="2014-03" db="EMBL/GenBank/DDBJ databases">
        <title>The draft genome sequence of Thalassospira alkalitolerans JCM 18968.</title>
        <authorList>
            <person name="Lai Q."/>
            <person name="Shao Z."/>
        </authorList>
    </citation>
    <scope>NUCLEOTIDE SEQUENCE [LARGE SCALE GENOMIC DNA]</scope>
    <source>
        <strain evidence="10 11">JCM 18968</strain>
    </source>
</reference>
<evidence type="ECO:0000256" key="2">
    <source>
        <dbReference type="ARBA" id="ARBA00007069"/>
    </source>
</evidence>
<evidence type="ECO:0000256" key="8">
    <source>
        <dbReference type="RuleBase" id="RU363032"/>
    </source>
</evidence>
<dbReference type="SUPFAM" id="SSF161098">
    <property type="entry name" value="MetI-like"/>
    <property type="match status" value="1"/>
</dbReference>
<evidence type="ECO:0000256" key="7">
    <source>
        <dbReference type="ARBA" id="ARBA00023136"/>
    </source>
</evidence>
<gene>
    <name evidence="10" type="ORF">TALK_11625</name>
</gene>
<dbReference type="Proteomes" id="UP000193396">
    <property type="component" value="Unassembled WGS sequence"/>
</dbReference>
<evidence type="ECO:0000256" key="5">
    <source>
        <dbReference type="ARBA" id="ARBA00022692"/>
    </source>
</evidence>
<keyword evidence="11" id="KW-1185">Reference proteome</keyword>
<evidence type="ECO:0000259" key="9">
    <source>
        <dbReference type="PROSITE" id="PS50928"/>
    </source>
</evidence>
<feature type="transmembrane region" description="Helical" evidence="8">
    <location>
        <begin position="123"/>
        <end position="146"/>
    </location>
</feature>
<comment type="caution">
    <text evidence="10">The sequence shown here is derived from an EMBL/GenBank/DDBJ whole genome shotgun (WGS) entry which is preliminary data.</text>
</comment>
<evidence type="ECO:0000256" key="6">
    <source>
        <dbReference type="ARBA" id="ARBA00022989"/>
    </source>
</evidence>
<dbReference type="PANTHER" id="PTHR42929">
    <property type="entry name" value="INNER MEMBRANE ABC TRANSPORTER PERMEASE PROTEIN YDCU-RELATED-RELATED"/>
    <property type="match status" value="1"/>
</dbReference>
<keyword evidence="6 8" id="KW-1133">Transmembrane helix</keyword>
<dbReference type="AlphaFoldDB" id="A0A1Y2LAT2"/>
<dbReference type="EMBL" id="JFKB01000007">
    <property type="protein sequence ID" value="OSQ47706.1"/>
    <property type="molecule type" value="Genomic_DNA"/>
</dbReference>
<feature type="transmembrane region" description="Helical" evidence="8">
    <location>
        <begin position="236"/>
        <end position="257"/>
    </location>
</feature>
<protein>
    <submittedName>
        <fullName evidence="10">ABC transporter permease</fullName>
    </submittedName>
</protein>
<dbReference type="PROSITE" id="PS50928">
    <property type="entry name" value="ABC_TM1"/>
    <property type="match status" value="1"/>
</dbReference>
<keyword evidence="5 8" id="KW-0812">Transmembrane</keyword>
<dbReference type="Pfam" id="PF00528">
    <property type="entry name" value="BPD_transp_1"/>
    <property type="match status" value="1"/>
</dbReference>
<dbReference type="InterPro" id="IPR000515">
    <property type="entry name" value="MetI-like"/>
</dbReference>
<dbReference type="OrthoDB" id="7915284at2"/>
<comment type="similarity">
    <text evidence="2">Belongs to the binding-protein-dependent transport system permease family. CysTW subfamily.</text>
</comment>
<evidence type="ECO:0000256" key="4">
    <source>
        <dbReference type="ARBA" id="ARBA00022475"/>
    </source>
</evidence>
<feature type="transmembrane region" description="Helical" evidence="8">
    <location>
        <begin position="90"/>
        <end position="111"/>
    </location>
</feature>
<dbReference type="RefSeq" id="WP_085619016.1">
    <property type="nucleotide sequence ID" value="NZ_CAXBPE010000005.1"/>
</dbReference>
<evidence type="ECO:0000313" key="11">
    <source>
        <dbReference type="Proteomes" id="UP000193396"/>
    </source>
</evidence>
<dbReference type="InterPro" id="IPR035906">
    <property type="entry name" value="MetI-like_sf"/>
</dbReference>
<proteinExistence type="inferred from homology"/>
<dbReference type="STRING" id="1293890.TALK_11625"/>
<comment type="subcellular location">
    <subcellularLocation>
        <location evidence="1 8">Cell membrane</location>
        <topology evidence="1 8">Multi-pass membrane protein</topology>
    </subcellularLocation>
</comment>
<feature type="transmembrane region" description="Helical" evidence="8">
    <location>
        <begin position="12"/>
        <end position="34"/>
    </location>
</feature>
<organism evidence="10 11">
    <name type="scientific">Thalassospira alkalitolerans</name>
    <dbReference type="NCBI Taxonomy" id="1293890"/>
    <lineage>
        <taxon>Bacteria</taxon>
        <taxon>Pseudomonadati</taxon>
        <taxon>Pseudomonadota</taxon>
        <taxon>Alphaproteobacteria</taxon>
        <taxon>Rhodospirillales</taxon>
        <taxon>Thalassospiraceae</taxon>
        <taxon>Thalassospira</taxon>
    </lineage>
</organism>
<feature type="transmembrane region" description="Helical" evidence="8">
    <location>
        <begin position="277"/>
        <end position="297"/>
    </location>
</feature>
<feature type="domain" description="ABC transmembrane type-1" evidence="9">
    <location>
        <begin position="86"/>
        <end position="293"/>
    </location>
</feature>
<dbReference type="GO" id="GO:0055085">
    <property type="term" value="P:transmembrane transport"/>
    <property type="evidence" value="ECO:0007669"/>
    <property type="project" value="InterPro"/>
</dbReference>
<accession>A0A1Y2LAT2</accession>
<evidence type="ECO:0000313" key="10">
    <source>
        <dbReference type="EMBL" id="OSQ47706.1"/>
    </source>
</evidence>
<keyword evidence="7 8" id="KW-0472">Membrane</keyword>
<dbReference type="Gene3D" id="1.10.3720.10">
    <property type="entry name" value="MetI-like"/>
    <property type="match status" value="1"/>
</dbReference>
<dbReference type="GO" id="GO:0005886">
    <property type="term" value="C:plasma membrane"/>
    <property type="evidence" value="ECO:0007669"/>
    <property type="project" value="UniProtKB-SubCell"/>
</dbReference>
<sequence>MRDLFYDLVRRNGMPVAIYLMLAVTLWVFILIVLPQLTMFDYSFRLNLPPGKVGGPEDVYTVEQYAYLFQGSGGAGNINTLDLGILFKTLFSAVFVTVFDLLICYPVAFVLAKSSTGAKARLLVLALIVPYWINEILRAFAFRILFGSTGVINEFGMGLGLWDNPVDFIRADVALYAGLAYAYILLMIFPLYNAIESLDRNQIEAARDMGASWWQVHAKVVIPYAKPGIASGMTMVFMLTSGALAAPQILGGPSNLWFTQLVYQWFNSGGNWPRGSAYAMILLFVCIALVLLTMRIFKVSIGEIKR</sequence>